<dbReference type="Proteomes" id="UP000770661">
    <property type="component" value="Unassembled WGS sequence"/>
</dbReference>
<name>A0A8J4XS43_CHIOP</name>
<evidence type="ECO:0000313" key="3">
    <source>
        <dbReference type="Proteomes" id="UP000770661"/>
    </source>
</evidence>
<accession>A0A8J4XS43</accession>
<dbReference type="EMBL" id="JACEEZ010024135">
    <property type="protein sequence ID" value="KAG0710519.1"/>
    <property type="molecule type" value="Genomic_DNA"/>
</dbReference>
<sequence length="270" mass="30666">MELAYKLWRGSIRSDVWWPTHRDGVPQGRWRSSGGQRLDRNTRSGRGATSGTADSFLKASHVTRTRRAHQVTASSLYLLQQSAYREYIQSLEDASEVVPFEDWCDARSDACPQFQFWYFILQLELAGMVYVRAIQVKRAFSAVTIDQAHEQNNTSVKGDGGAVGLTENPAALRRWMLSGPEMARLIQEFEGSTEKRQDTDGRHHEQKRHAQMAFAQDVRSLSRVMEEVGNPFAEYSSDLLVLNSRDVVNTAVADTVRQMEKLGLEQYETC</sequence>
<evidence type="ECO:0000256" key="1">
    <source>
        <dbReference type="SAM" id="MobiDB-lite"/>
    </source>
</evidence>
<dbReference type="PANTHER" id="PTHR47018">
    <property type="entry name" value="CXC DOMAIN-CONTAINING PROTEIN-RELATED"/>
    <property type="match status" value="1"/>
</dbReference>
<gene>
    <name evidence="2" type="ORF">GWK47_022642</name>
</gene>
<protein>
    <submittedName>
        <fullName evidence="2">Uncharacterized protein</fullName>
    </submittedName>
</protein>
<comment type="caution">
    <text evidence="2">The sequence shown here is derived from an EMBL/GenBank/DDBJ whole genome shotgun (WGS) entry which is preliminary data.</text>
</comment>
<organism evidence="2 3">
    <name type="scientific">Chionoecetes opilio</name>
    <name type="common">Atlantic snow crab</name>
    <name type="synonym">Cancer opilio</name>
    <dbReference type="NCBI Taxonomy" id="41210"/>
    <lineage>
        <taxon>Eukaryota</taxon>
        <taxon>Metazoa</taxon>
        <taxon>Ecdysozoa</taxon>
        <taxon>Arthropoda</taxon>
        <taxon>Crustacea</taxon>
        <taxon>Multicrustacea</taxon>
        <taxon>Malacostraca</taxon>
        <taxon>Eumalacostraca</taxon>
        <taxon>Eucarida</taxon>
        <taxon>Decapoda</taxon>
        <taxon>Pleocyemata</taxon>
        <taxon>Brachyura</taxon>
        <taxon>Eubrachyura</taxon>
        <taxon>Majoidea</taxon>
        <taxon>Majidae</taxon>
        <taxon>Chionoecetes</taxon>
    </lineage>
</organism>
<feature type="region of interest" description="Disordered" evidence="1">
    <location>
        <begin position="24"/>
        <end position="52"/>
    </location>
</feature>
<dbReference type="OrthoDB" id="5949854at2759"/>
<reference evidence="2" key="1">
    <citation type="submission" date="2020-07" db="EMBL/GenBank/DDBJ databases">
        <title>The High-quality genome of the commercially important snow crab, Chionoecetes opilio.</title>
        <authorList>
            <person name="Jeong J.-H."/>
            <person name="Ryu S."/>
        </authorList>
    </citation>
    <scope>NUCLEOTIDE SEQUENCE</scope>
    <source>
        <strain evidence="2">MADBK_172401_WGS</strain>
        <tissue evidence="2">Digestive gland</tissue>
    </source>
</reference>
<evidence type="ECO:0000313" key="2">
    <source>
        <dbReference type="EMBL" id="KAG0710519.1"/>
    </source>
</evidence>
<dbReference type="AlphaFoldDB" id="A0A8J4XS43"/>
<proteinExistence type="predicted"/>
<keyword evidence="3" id="KW-1185">Reference proteome</keyword>